<accession>A0AB34JE84</accession>
<evidence type="ECO:0000313" key="6">
    <source>
        <dbReference type="EMBL" id="KAL1519218.1"/>
    </source>
</evidence>
<dbReference type="Proteomes" id="UP001515480">
    <property type="component" value="Unassembled WGS sequence"/>
</dbReference>
<dbReference type="Gene3D" id="3.30.40.10">
    <property type="entry name" value="Zinc/RING finger domain, C3HC4 (zinc finger)"/>
    <property type="match status" value="1"/>
</dbReference>
<keyword evidence="2" id="KW-0863">Zinc-finger</keyword>
<dbReference type="SUPFAM" id="SSF143456">
    <property type="entry name" value="VC0467-like"/>
    <property type="match status" value="1"/>
</dbReference>
<evidence type="ECO:0000256" key="1">
    <source>
        <dbReference type="ARBA" id="ARBA00022723"/>
    </source>
</evidence>
<dbReference type="CDD" id="cd16495">
    <property type="entry name" value="RING_CH-C4HC3_MARCH"/>
    <property type="match status" value="1"/>
</dbReference>
<feature type="compositionally biased region" description="Basic and acidic residues" evidence="4">
    <location>
        <begin position="1"/>
        <end position="24"/>
    </location>
</feature>
<proteinExistence type="predicted"/>
<dbReference type="PANTHER" id="PTHR46347">
    <property type="entry name" value="RING/FYVE/PHD ZINC FINGER SUPERFAMILY PROTEIN"/>
    <property type="match status" value="1"/>
</dbReference>
<feature type="domain" description="RING-CH-type" evidence="5">
    <location>
        <begin position="77"/>
        <end position="152"/>
    </location>
</feature>
<evidence type="ECO:0000259" key="5">
    <source>
        <dbReference type="PROSITE" id="PS51292"/>
    </source>
</evidence>
<keyword evidence="7" id="KW-1185">Reference proteome</keyword>
<feature type="compositionally biased region" description="Basic and acidic residues" evidence="4">
    <location>
        <begin position="53"/>
        <end position="64"/>
    </location>
</feature>
<evidence type="ECO:0000313" key="7">
    <source>
        <dbReference type="Proteomes" id="UP001515480"/>
    </source>
</evidence>
<dbReference type="InterPro" id="IPR013083">
    <property type="entry name" value="Znf_RING/FYVE/PHD"/>
</dbReference>
<dbReference type="Pfam" id="PF12906">
    <property type="entry name" value="RINGv"/>
    <property type="match status" value="1"/>
</dbReference>
<evidence type="ECO:0000256" key="4">
    <source>
        <dbReference type="SAM" id="MobiDB-lite"/>
    </source>
</evidence>
<dbReference type="EMBL" id="JBGBPQ010000010">
    <property type="protein sequence ID" value="KAL1519218.1"/>
    <property type="molecule type" value="Genomic_DNA"/>
</dbReference>
<dbReference type="PROSITE" id="PS51292">
    <property type="entry name" value="ZF_RING_CH"/>
    <property type="match status" value="1"/>
</dbReference>
<sequence>MQGEEEGHAVNREGEGGEETDGKKAMLGAEAGHAVSSEGKGGEADSGEVAEGEGERHAVKREGEEGNGAVGSEGGEAAEGEEEACRYCFEGADAGELISPCQCAGGQKFVHLSCLRRWQRMVLVSQPTHPAFYERDPRHYRCNVCNGPFSCPPPTRLELVASFTGPELGALIEPSCLIAAHESFTRELQRQLDDLPEVLVESSSYAHWCNGVYLITKVEPLEPTVSFTLHSASQLERLRSRLDSSLTITNGGQTLRLLRAGSLANVAEEELAAALEQYHEGMQLVLERVPRPGFGDDHVTAVNLSRPLRRLPSASAVAASVARAKAKFPATANVELTHYNGGPCDGSAISCCLVVGGTGRGWSVVYGDDPLCAALECAHARSLVRSEAQGEVRGGQTVRLAGLRARPELNGERGIALRFLDEEGRWAVRLADGEAKKLKPQNLVPLEGADGRVFCFWGDAQWSRTQLLGEIARGHWGLCRASVAEITTPPDQRRRGLEGRLVFAPDTEMMEDFIRDGARQMELERCE</sequence>
<gene>
    <name evidence="6" type="ORF">AB1Y20_003477</name>
</gene>
<dbReference type="SMART" id="SM00744">
    <property type="entry name" value="RINGv"/>
    <property type="match status" value="1"/>
</dbReference>
<evidence type="ECO:0000256" key="3">
    <source>
        <dbReference type="ARBA" id="ARBA00022833"/>
    </source>
</evidence>
<protein>
    <recommendedName>
        <fullName evidence="5">RING-CH-type domain-containing protein</fullName>
    </recommendedName>
</protein>
<reference evidence="6 7" key="1">
    <citation type="journal article" date="2024" name="Science">
        <title>Giant polyketide synthase enzymes in the biosynthesis of giant marine polyether toxins.</title>
        <authorList>
            <person name="Fallon T.R."/>
            <person name="Shende V.V."/>
            <person name="Wierzbicki I.H."/>
            <person name="Pendleton A.L."/>
            <person name="Watervoot N.F."/>
            <person name="Auber R.P."/>
            <person name="Gonzalez D.J."/>
            <person name="Wisecaver J.H."/>
            <person name="Moore B.S."/>
        </authorList>
    </citation>
    <scope>NUCLEOTIDE SEQUENCE [LARGE SCALE GENOMIC DNA]</scope>
    <source>
        <strain evidence="6 7">12B1</strain>
    </source>
</reference>
<dbReference type="InterPro" id="IPR011016">
    <property type="entry name" value="Znf_RING-CH"/>
</dbReference>
<evidence type="ECO:0000256" key="2">
    <source>
        <dbReference type="ARBA" id="ARBA00022771"/>
    </source>
</evidence>
<comment type="caution">
    <text evidence="6">The sequence shown here is derived from an EMBL/GenBank/DDBJ whole genome shotgun (WGS) entry which is preliminary data.</text>
</comment>
<dbReference type="GO" id="GO:0008270">
    <property type="term" value="F:zinc ion binding"/>
    <property type="evidence" value="ECO:0007669"/>
    <property type="project" value="UniProtKB-KW"/>
</dbReference>
<keyword evidence="1" id="KW-0479">Metal-binding</keyword>
<dbReference type="Gene3D" id="3.40.1740.10">
    <property type="entry name" value="VC0467-like"/>
    <property type="match status" value="1"/>
</dbReference>
<dbReference type="AlphaFoldDB" id="A0AB34JE84"/>
<organism evidence="6 7">
    <name type="scientific">Prymnesium parvum</name>
    <name type="common">Toxic golden alga</name>
    <dbReference type="NCBI Taxonomy" id="97485"/>
    <lineage>
        <taxon>Eukaryota</taxon>
        <taxon>Haptista</taxon>
        <taxon>Haptophyta</taxon>
        <taxon>Prymnesiophyceae</taxon>
        <taxon>Prymnesiales</taxon>
        <taxon>Prymnesiaceae</taxon>
        <taxon>Prymnesium</taxon>
    </lineage>
</organism>
<dbReference type="PANTHER" id="PTHR46347:SF1">
    <property type="entry name" value="RING_FYVE_PHD ZINC FINGER SUPERFAMILY PROTEIN"/>
    <property type="match status" value="1"/>
</dbReference>
<feature type="region of interest" description="Disordered" evidence="4">
    <location>
        <begin position="1"/>
        <end position="77"/>
    </location>
</feature>
<name>A0AB34JE84_PRYPA</name>
<dbReference type="SUPFAM" id="SSF57850">
    <property type="entry name" value="RING/U-box"/>
    <property type="match status" value="1"/>
</dbReference>
<keyword evidence="3" id="KW-0862">Zinc</keyword>